<comment type="caution">
    <text evidence="3">The sequence shown here is derived from an EMBL/GenBank/DDBJ whole genome shotgun (WGS) entry which is preliminary data.</text>
</comment>
<evidence type="ECO:0000256" key="1">
    <source>
        <dbReference type="SAM" id="MobiDB-lite"/>
    </source>
</evidence>
<keyword evidence="2" id="KW-0472">Membrane</keyword>
<evidence type="ECO:0008006" key="5">
    <source>
        <dbReference type="Google" id="ProtNLM"/>
    </source>
</evidence>
<sequence>MSPKTSKTSAADSGGKSSGLGGAASPGRIAVLVLAVLALIFIFGNTRATEIRLLVPLVTMPLWTALLATALIGALCGAYFAYSRARRR</sequence>
<dbReference type="RefSeq" id="WP_190151356.1">
    <property type="nucleotide sequence ID" value="NZ_BMTL01000020.1"/>
</dbReference>
<reference evidence="3" key="2">
    <citation type="submission" date="2020-09" db="EMBL/GenBank/DDBJ databases">
        <authorList>
            <person name="Sun Q."/>
            <person name="Ohkuma M."/>
        </authorList>
    </citation>
    <scope>NUCLEOTIDE SEQUENCE</scope>
    <source>
        <strain evidence="3">JCM 4386</strain>
    </source>
</reference>
<protein>
    <recommendedName>
        <fullName evidence="5">DUF1049 domain-containing protein</fullName>
    </recommendedName>
</protein>
<evidence type="ECO:0000313" key="4">
    <source>
        <dbReference type="Proteomes" id="UP000606194"/>
    </source>
</evidence>
<organism evidence="3 4">
    <name type="scientific">Streptomyces humidus</name>
    <dbReference type="NCBI Taxonomy" id="52259"/>
    <lineage>
        <taxon>Bacteria</taxon>
        <taxon>Bacillati</taxon>
        <taxon>Actinomycetota</taxon>
        <taxon>Actinomycetes</taxon>
        <taxon>Kitasatosporales</taxon>
        <taxon>Streptomycetaceae</taxon>
        <taxon>Streptomyces</taxon>
    </lineage>
</organism>
<reference evidence="3" key="1">
    <citation type="journal article" date="2014" name="Int. J. Syst. Evol. Microbiol.">
        <title>Complete genome sequence of Corynebacterium casei LMG S-19264T (=DSM 44701T), isolated from a smear-ripened cheese.</title>
        <authorList>
            <consortium name="US DOE Joint Genome Institute (JGI-PGF)"/>
            <person name="Walter F."/>
            <person name="Albersmeier A."/>
            <person name="Kalinowski J."/>
            <person name="Ruckert C."/>
        </authorList>
    </citation>
    <scope>NUCLEOTIDE SEQUENCE</scope>
    <source>
        <strain evidence="3">JCM 4386</strain>
    </source>
</reference>
<feature type="compositionally biased region" description="Low complexity" evidence="1">
    <location>
        <begin position="1"/>
        <end position="15"/>
    </location>
</feature>
<keyword evidence="2" id="KW-1133">Transmembrane helix</keyword>
<accession>A0A918L5K8</accession>
<keyword evidence="4" id="KW-1185">Reference proteome</keyword>
<evidence type="ECO:0000256" key="2">
    <source>
        <dbReference type="SAM" id="Phobius"/>
    </source>
</evidence>
<evidence type="ECO:0000313" key="3">
    <source>
        <dbReference type="EMBL" id="GGS03492.1"/>
    </source>
</evidence>
<keyword evidence="2" id="KW-0812">Transmembrane</keyword>
<dbReference type="Proteomes" id="UP000606194">
    <property type="component" value="Unassembled WGS sequence"/>
</dbReference>
<feature type="transmembrane region" description="Helical" evidence="2">
    <location>
        <begin position="20"/>
        <end position="42"/>
    </location>
</feature>
<proteinExistence type="predicted"/>
<name>A0A918L5K8_9ACTN</name>
<feature type="transmembrane region" description="Helical" evidence="2">
    <location>
        <begin position="62"/>
        <end position="82"/>
    </location>
</feature>
<dbReference type="AlphaFoldDB" id="A0A918L5K8"/>
<feature type="region of interest" description="Disordered" evidence="1">
    <location>
        <begin position="1"/>
        <end position="24"/>
    </location>
</feature>
<dbReference type="EMBL" id="BMTL01000020">
    <property type="protein sequence ID" value="GGS03492.1"/>
    <property type="molecule type" value="Genomic_DNA"/>
</dbReference>
<gene>
    <name evidence="3" type="ORF">GCM10010269_48000</name>
</gene>